<comment type="caution">
    <text evidence="2">The sequence shown here is derived from an EMBL/GenBank/DDBJ whole genome shotgun (WGS) entry which is preliminary data.</text>
</comment>
<gene>
    <name evidence="2" type="ORF">NCGR_LOCUS41260</name>
</gene>
<reference evidence="2" key="1">
    <citation type="submission" date="2020-10" db="EMBL/GenBank/DDBJ databases">
        <authorList>
            <person name="Han B."/>
            <person name="Lu T."/>
            <person name="Zhao Q."/>
            <person name="Huang X."/>
            <person name="Zhao Y."/>
        </authorList>
    </citation>
    <scope>NUCLEOTIDE SEQUENCE</scope>
</reference>
<evidence type="ECO:0000256" key="1">
    <source>
        <dbReference type="SAM" id="Phobius"/>
    </source>
</evidence>
<feature type="transmembrane region" description="Helical" evidence="1">
    <location>
        <begin position="141"/>
        <end position="157"/>
    </location>
</feature>
<dbReference type="AlphaFoldDB" id="A0A811QNL0"/>
<proteinExistence type="predicted"/>
<dbReference type="EMBL" id="CAJGYO010000010">
    <property type="protein sequence ID" value="CAD6257776.1"/>
    <property type="molecule type" value="Genomic_DNA"/>
</dbReference>
<evidence type="ECO:0000313" key="3">
    <source>
        <dbReference type="Proteomes" id="UP000604825"/>
    </source>
</evidence>
<feature type="transmembrane region" description="Helical" evidence="1">
    <location>
        <begin position="107"/>
        <end position="129"/>
    </location>
</feature>
<keyword evidence="3" id="KW-1185">Reference proteome</keyword>
<name>A0A811QNL0_9POAL</name>
<protein>
    <submittedName>
        <fullName evidence="2">Uncharacterized protein</fullName>
    </submittedName>
</protein>
<feature type="transmembrane region" description="Helical" evidence="1">
    <location>
        <begin position="49"/>
        <end position="70"/>
    </location>
</feature>
<organism evidence="2 3">
    <name type="scientific">Miscanthus lutarioriparius</name>
    <dbReference type="NCBI Taxonomy" id="422564"/>
    <lineage>
        <taxon>Eukaryota</taxon>
        <taxon>Viridiplantae</taxon>
        <taxon>Streptophyta</taxon>
        <taxon>Embryophyta</taxon>
        <taxon>Tracheophyta</taxon>
        <taxon>Spermatophyta</taxon>
        <taxon>Magnoliopsida</taxon>
        <taxon>Liliopsida</taxon>
        <taxon>Poales</taxon>
        <taxon>Poaceae</taxon>
        <taxon>PACMAD clade</taxon>
        <taxon>Panicoideae</taxon>
        <taxon>Andropogonodae</taxon>
        <taxon>Andropogoneae</taxon>
        <taxon>Saccharinae</taxon>
        <taxon>Miscanthus</taxon>
    </lineage>
</organism>
<evidence type="ECO:0000313" key="2">
    <source>
        <dbReference type="EMBL" id="CAD6257776.1"/>
    </source>
</evidence>
<keyword evidence="1" id="KW-0812">Transmembrane</keyword>
<feature type="transmembrane region" description="Helical" evidence="1">
    <location>
        <begin position="76"/>
        <end position="95"/>
    </location>
</feature>
<keyword evidence="1" id="KW-1133">Transmembrane helix</keyword>
<accession>A0A811QNL0</accession>
<sequence length="228" mass="26043">MTAALKAVEDFLFRDFLSRTRFTTNYYDMDSQQRTSEALDKRFKGYQKLCLYGLGSVFWGATTGVLSNLQDKHPDWIFWGSIYFVLSLVLMLNGLTAATFSSSTPLALSTAGLGAWTAYIYMLATFHVASLQFHSNVEQCAYSMIIASIAVTFHWSYSSQDPLVLLMLCKLILWLLLITLYGIVILIPWGIFKLFSLVPWTIGLVIRWKFTKEFSVGKEECSQHYNRE</sequence>
<dbReference type="Proteomes" id="UP000604825">
    <property type="component" value="Unassembled WGS sequence"/>
</dbReference>
<dbReference type="OrthoDB" id="695478at2759"/>
<feature type="transmembrane region" description="Helical" evidence="1">
    <location>
        <begin position="164"/>
        <end position="184"/>
    </location>
</feature>
<keyword evidence="1" id="KW-0472">Membrane</keyword>